<dbReference type="InterPro" id="IPR050987">
    <property type="entry name" value="AtrR-like"/>
</dbReference>
<dbReference type="EMBL" id="JAPQKO010000007">
    <property type="protein sequence ID" value="KAJ5152527.1"/>
    <property type="molecule type" value="Genomic_DNA"/>
</dbReference>
<dbReference type="SMART" id="SM00906">
    <property type="entry name" value="Fungal_trans"/>
    <property type="match status" value="1"/>
</dbReference>
<evidence type="ECO:0000256" key="2">
    <source>
        <dbReference type="SAM" id="MobiDB-lite"/>
    </source>
</evidence>
<dbReference type="GO" id="GO:0003700">
    <property type="term" value="F:DNA-binding transcription factor activity"/>
    <property type="evidence" value="ECO:0007669"/>
    <property type="project" value="InterPro"/>
</dbReference>
<feature type="region of interest" description="Disordered" evidence="2">
    <location>
        <begin position="415"/>
        <end position="450"/>
    </location>
</feature>
<feature type="compositionally biased region" description="Polar residues" evidence="2">
    <location>
        <begin position="26"/>
        <end position="38"/>
    </location>
</feature>
<evidence type="ECO:0000256" key="1">
    <source>
        <dbReference type="ARBA" id="ARBA00023242"/>
    </source>
</evidence>
<evidence type="ECO:0000313" key="4">
    <source>
        <dbReference type="EMBL" id="KAJ5152527.1"/>
    </source>
</evidence>
<evidence type="ECO:0000259" key="3">
    <source>
        <dbReference type="SMART" id="SM00906"/>
    </source>
</evidence>
<dbReference type="PANTHER" id="PTHR46910">
    <property type="entry name" value="TRANSCRIPTION FACTOR PDR1"/>
    <property type="match status" value="1"/>
</dbReference>
<reference evidence="4" key="2">
    <citation type="journal article" date="2023" name="IMA Fungus">
        <title>Comparative genomic study of the Penicillium genus elucidates a diverse pangenome and 15 lateral gene transfer events.</title>
        <authorList>
            <person name="Petersen C."/>
            <person name="Sorensen T."/>
            <person name="Nielsen M.R."/>
            <person name="Sondergaard T.E."/>
            <person name="Sorensen J.L."/>
            <person name="Fitzpatrick D.A."/>
            <person name="Frisvad J.C."/>
            <person name="Nielsen K.L."/>
        </authorList>
    </citation>
    <scope>NUCLEOTIDE SEQUENCE</scope>
    <source>
        <strain evidence="4">IBT 21917</strain>
    </source>
</reference>
<comment type="caution">
    <text evidence="4">The sequence shown here is derived from an EMBL/GenBank/DDBJ whole genome shotgun (WGS) entry which is preliminary data.</text>
</comment>
<reference evidence="4" key="1">
    <citation type="submission" date="2022-11" db="EMBL/GenBank/DDBJ databases">
        <authorList>
            <person name="Petersen C."/>
        </authorList>
    </citation>
    <scope>NUCLEOTIDE SEQUENCE</scope>
    <source>
        <strain evidence="4">IBT 21917</strain>
    </source>
</reference>
<gene>
    <name evidence="4" type="ORF">N7492_009807</name>
</gene>
<dbReference type="GO" id="GO:0003677">
    <property type="term" value="F:DNA binding"/>
    <property type="evidence" value="ECO:0007669"/>
    <property type="project" value="InterPro"/>
</dbReference>
<dbReference type="AlphaFoldDB" id="A0A9W9LFM3"/>
<dbReference type="InterPro" id="IPR007219">
    <property type="entry name" value="XnlR_reg_dom"/>
</dbReference>
<dbReference type="GO" id="GO:0008270">
    <property type="term" value="F:zinc ion binding"/>
    <property type="evidence" value="ECO:0007669"/>
    <property type="project" value="InterPro"/>
</dbReference>
<name>A0A9W9LFM3_9EURO</name>
<keyword evidence="5" id="KW-1185">Reference proteome</keyword>
<dbReference type="Pfam" id="PF04082">
    <property type="entry name" value="Fungal_trans"/>
    <property type="match status" value="1"/>
</dbReference>
<protein>
    <recommendedName>
        <fullName evidence="3">Xylanolytic transcriptional activator regulatory domain-containing protein</fullName>
    </recommendedName>
</protein>
<sequence>MHDQGAEVSPAAHSDTSALPGGAFLSSRTPGSRENGEHTSLTAHFSGLDLPSRPVCDFLLESYWRSVHWFMMLFHHPSFAEGYKQILDNQVVTSRQEELENRVVKENLWGPATEVVFEVRKRTWWALYVLDRFASVTYGRPPLINDAHCAVSMPRDMNDCLAVHPLLSSTGERTADSPGPATLGAYQRHKFELYTIAGSIIDIIYDLNQSNWENVVDLASKISTKLVEWFDRLPMELKLESHVNLDMSDLTEPEVEVCQLYHLQALVLQLAYDNIQIILHRPFLRYGHRLILSPVSHSSDARPTSFEQCKHCARRTCSILPRHTDVLLVAQNTHAAAYIAIQNFTAGVTLGMVALSDPGSEQSLDAKRGVANSISLQQMLAQSSVVPSQTVRVLEGLFQLIFKREMQTLLGNSRFEISSPRPRNRLQARKTDRETYRGSKHPDLHNNGHFNQASVNQDQETAELSSRNIGPQNVSCTSPEMNTVVNPYLGQDTAGLTVYSAIDEALESVQQGMVSTPSPQVVLEFVEGTFSARTELKPPEIAVLMRLFTVLFENSDPIVHTANYVSPTTGPHFNVYSSQQPPTTVFTELDNPLPSTSPMASMADPASQGLNTINNSLLGQGWIWNPTDFFQ</sequence>
<dbReference type="OrthoDB" id="3266505at2759"/>
<dbReference type="PANTHER" id="PTHR46910:SF8">
    <property type="entry name" value="ZN(II)2CYS6 TRANSCRIPTION FACTOR (EUROFUNG)"/>
    <property type="match status" value="1"/>
</dbReference>
<proteinExistence type="predicted"/>
<feature type="domain" description="Xylanolytic transcriptional activator regulatory" evidence="3">
    <location>
        <begin position="105"/>
        <end position="160"/>
    </location>
</feature>
<dbReference type="GO" id="GO:0006351">
    <property type="term" value="P:DNA-templated transcription"/>
    <property type="evidence" value="ECO:0007669"/>
    <property type="project" value="InterPro"/>
</dbReference>
<keyword evidence="1" id="KW-0539">Nucleus</keyword>
<dbReference type="CDD" id="cd12148">
    <property type="entry name" value="fungal_TF_MHR"/>
    <property type="match status" value="1"/>
</dbReference>
<feature type="compositionally biased region" description="Basic and acidic residues" evidence="2">
    <location>
        <begin position="429"/>
        <end position="446"/>
    </location>
</feature>
<dbReference type="Proteomes" id="UP001146351">
    <property type="component" value="Unassembled WGS sequence"/>
</dbReference>
<organism evidence="4 5">
    <name type="scientific">Penicillium capsulatum</name>
    <dbReference type="NCBI Taxonomy" id="69766"/>
    <lineage>
        <taxon>Eukaryota</taxon>
        <taxon>Fungi</taxon>
        <taxon>Dikarya</taxon>
        <taxon>Ascomycota</taxon>
        <taxon>Pezizomycotina</taxon>
        <taxon>Eurotiomycetes</taxon>
        <taxon>Eurotiomycetidae</taxon>
        <taxon>Eurotiales</taxon>
        <taxon>Aspergillaceae</taxon>
        <taxon>Penicillium</taxon>
    </lineage>
</organism>
<evidence type="ECO:0000313" key="5">
    <source>
        <dbReference type="Proteomes" id="UP001146351"/>
    </source>
</evidence>
<feature type="region of interest" description="Disordered" evidence="2">
    <location>
        <begin position="1"/>
        <end position="38"/>
    </location>
</feature>
<accession>A0A9W9LFM3</accession>